<evidence type="ECO:0000256" key="1">
    <source>
        <dbReference type="SAM" id="MobiDB-lite"/>
    </source>
</evidence>
<reference evidence="5" key="1">
    <citation type="journal article" date="2017" name="Front. Plant Sci.">
        <title>Climate Clever Clovers: New Paradigm to Reduce the Environmental Footprint of Ruminants by Breeding Low Methanogenic Forages Utilizing Haplotype Variation.</title>
        <authorList>
            <person name="Kaur P."/>
            <person name="Appels R."/>
            <person name="Bayer P.E."/>
            <person name="Keeble-Gagnere G."/>
            <person name="Wang J."/>
            <person name="Hirakawa H."/>
            <person name="Shirasawa K."/>
            <person name="Vercoe P."/>
            <person name="Stefanova K."/>
            <person name="Durmic Z."/>
            <person name="Nichols P."/>
            <person name="Revell C."/>
            <person name="Isobe S.N."/>
            <person name="Edwards D."/>
            <person name="Erskine W."/>
        </authorList>
    </citation>
    <scope>NUCLEOTIDE SEQUENCE [LARGE SCALE GENOMIC DNA]</scope>
    <source>
        <strain evidence="5">cv. Daliak</strain>
    </source>
</reference>
<dbReference type="GO" id="GO:0030246">
    <property type="term" value="F:carbohydrate binding"/>
    <property type="evidence" value="ECO:0007669"/>
    <property type="project" value="InterPro"/>
</dbReference>
<dbReference type="AlphaFoldDB" id="A0A2Z6MTG2"/>
<dbReference type="PROSITE" id="PS50228">
    <property type="entry name" value="SUEL_LECTIN"/>
    <property type="match status" value="1"/>
</dbReference>
<feature type="domain" description="SUEL-type lectin" evidence="3">
    <location>
        <begin position="51"/>
        <end position="134"/>
    </location>
</feature>
<evidence type="ECO:0000256" key="2">
    <source>
        <dbReference type="SAM" id="SignalP"/>
    </source>
</evidence>
<evidence type="ECO:0000313" key="4">
    <source>
        <dbReference type="EMBL" id="GAU22239.1"/>
    </source>
</evidence>
<feature type="chain" id="PRO_5016284416" description="SUEL-type lectin domain-containing protein" evidence="2">
    <location>
        <begin position="34"/>
        <end position="164"/>
    </location>
</feature>
<dbReference type="Proteomes" id="UP000242715">
    <property type="component" value="Unassembled WGS sequence"/>
</dbReference>
<dbReference type="Gene3D" id="2.60.120.740">
    <property type="match status" value="1"/>
</dbReference>
<organism evidence="4 5">
    <name type="scientific">Trifolium subterraneum</name>
    <name type="common">Subterranean clover</name>
    <dbReference type="NCBI Taxonomy" id="3900"/>
    <lineage>
        <taxon>Eukaryota</taxon>
        <taxon>Viridiplantae</taxon>
        <taxon>Streptophyta</taxon>
        <taxon>Embryophyta</taxon>
        <taxon>Tracheophyta</taxon>
        <taxon>Spermatophyta</taxon>
        <taxon>Magnoliopsida</taxon>
        <taxon>eudicotyledons</taxon>
        <taxon>Gunneridae</taxon>
        <taxon>Pentapetalae</taxon>
        <taxon>rosids</taxon>
        <taxon>fabids</taxon>
        <taxon>Fabales</taxon>
        <taxon>Fabaceae</taxon>
        <taxon>Papilionoideae</taxon>
        <taxon>50 kb inversion clade</taxon>
        <taxon>NPAAA clade</taxon>
        <taxon>Hologalegina</taxon>
        <taxon>IRL clade</taxon>
        <taxon>Trifolieae</taxon>
        <taxon>Trifolium</taxon>
    </lineage>
</organism>
<feature type="signal peptide" evidence="2">
    <location>
        <begin position="1"/>
        <end position="33"/>
    </location>
</feature>
<dbReference type="InterPro" id="IPR043159">
    <property type="entry name" value="Lectin_gal-bd_sf"/>
</dbReference>
<protein>
    <recommendedName>
        <fullName evidence="3">SUEL-type lectin domain-containing protein</fullName>
    </recommendedName>
</protein>
<dbReference type="InterPro" id="IPR000922">
    <property type="entry name" value="Lectin_gal-bd_dom"/>
</dbReference>
<proteinExistence type="predicted"/>
<sequence length="164" mass="18274">MFNLNRRIDGIFVIACWTSLILLVGANIEPTNSLVNVSVETSPSGSICGYAADGTHLELKCPDGKVFSRVEFASYGNPQGKCGSFQRGKWHARFSLYETQHRCIGKQTCFFDVSDAEFDVRLDGSGRLAVQLPCDLYDPKISPEERMEKLNDDEMEDPTGPAEW</sequence>
<evidence type="ECO:0000259" key="3">
    <source>
        <dbReference type="PROSITE" id="PS50228"/>
    </source>
</evidence>
<keyword evidence="5" id="KW-1185">Reference proteome</keyword>
<accession>A0A2Z6MTG2</accession>
<dbReference type="CDD" id="cd22842">
    <property type="entry name" value="Gal_Rha_Lectin_BGal"/>
    <property type="match status" value="1"/>
</dbReference>
<keyword evidence="2" id="KW-0732">Signal</keyword>
<dbReference type="OrthoDB" id="1100386at2759"/>
<name>A0A2Z6MTG2_TRISU</name>
<gene>
    <name evidence="4" type="ORF">TSUD_227750</name>
</gene>
<dbReference type="Pfam" id="PF02140">
    <property type="entry name" value="SUEL_Lectin"/>
    <property type="match status" value="1"/>
</dbReference>
<feature type="compositionally biased region" description="Basic and acidic residues" evidence="1">
    <location>
        <begin position="143"/>
        <end position="152"/>
    </location>
</feature>
<evidence type="ECO:0000313" key="5">
    <source>
        <dbReference type="Proteomes" id="UP000242715"/>
    </source>
</evidence>
<dbReference type="EMBL" id="DF973243">
    <property type="protein sequence ID" value="GAU22239.1"/>
    <property type="molecule type" value="Genomic_DNA"/>
</dbReference>
<feature type="region of interest" description="Disordered" evidence="1">
    <location>
        <begin position="143"/>
        <end position="164"/>
    </location>
</feature>